<feature type="compositionally biased region" description="Basic and acidic residues" evidence="3">
    <location>
        <begin position="1"/>
        <end position="34"/>
    </location>
</feature>
<feature type="compositionally biased region" description="Polar residues" evidence="3">
    <location>
        <begin position="294"/>
        <end position="305"/>
    </location>
</feature>
<dbReference type="GeneTree" id="ENSGT00390000010356"/>
<feature type="compositionally biased region" description="Low complexity" evidence="3">
    <location>
        <begin position="329"/>
        <end position="338"/>
    </location>
</feature>
<evidence type="ECO:0000256" key="1">
    <source>
        <dbReference type="ARBA" id="ARBA00008315"/>
    </source>
</evidence>
<feature type="compositionally biased region" description="Basic and acidic residues" evidence="3">
    <location>
        <begin position="306"/>
        <end position="323"/>
    </location>
</feature>
<evidence type="ECO:0000256" key="3">
    <source>
        <dbReference type="SAM" id="MobiDB-lite"/>
    </source>
</evidence>
<feature type="compositionally biased region" description="Basic and acidic residues" evidence="3">
    <location>
        <begin position="49"/>
        <end position="60"/>
    </location>
</feature>
<dbReference type="OMA" id="DEKCCEE"/>
<feature type="compositionally biased region" description="Low complexity" evidence="3">
    <location>
        <begin position="402"/>
        <end position="411"/>
    </location>
</feature>
<evidence type="ECO:0000313" key="4">
    <source>
        <dbReference type="Ensembl" id="ENSGMOP00000030326.1"/>
    </source>
</evidence>
<evidence type="ECO:0000256" key="2">
    <source>
        <dbReference type="ARBA" id="ARBA00021424"/>
    </source>
</evidence>
<feature type="region of interest" description="Disordered" evidence="3">
    <location>
        <begin position="259"/>
        <end position="350"/>
    </location>
</feature>
<dbReference type="PANTHER" id="PTHR23035:SF1">
    <property type="entry name" value="CILIA- AND FLAGELLA-ASSOCIATED PROTEIN 97"/>
    <property type="match status" value="1"/>
</dbReference>
<reference evidence="4" key="1">
    <citation type="submission" date="2025-08" db="UniProtKB">
        <authorList>
            <consortium name="Ensembl"/>
        </authorList>
    </citation>
    <scope>IDENTIFICATION</scope>
</reference>
<dbReference type="Proteomes" id="UP000694546">
    <property type="component" value="Chromosome 3"/>
</dbReference>
<dbReference type="PANTHER" id="PTHR23035">
    <property type="entry name" value="CILIA- AND FLAGELLA-ASSOCIATED PROTEIN 97-RELATED"/>
    <property type="match status" value="1"/>
</dbReference>
<dbReference type="InterPro" id="IPR038791">
    <property type="entry name" value="Cfap97/Hemingway"/>
</dbReference>
<accession>A0A8C5AG60</accession>
<dbReference type="Ensembl" id="ENSGMOT00000031069.1">
    <property type="protein sequence ID" value="ENSGMOP00000030326.1"/>
    <property type="gene ID" value="ENSGMOG00000034004.1"/>
</dbReference>
<comment type="similarity">
    <text evidence="1">Belongs to the CFAP97 family.</text>
</comment>
<dbReference type="InterPro" id="IPR029488">
    <property type="entry name" value="Hmw/CFAP97"/>
</dbReference>
<sequence>MFTPRDLDGEVDHSFFDSESEYPSKHGTKTEKETVTTVLSENKSSQPQDAREEGRVDRCRPTPGGIQVVDRGPRAELGKISRASSSSIGYTSDNAVGDGANTMRPESNAEAAPYALSSDEKQSDGEDGYYQSQDESEDEETQTRLSRKSSGANLTSPKKLVRKRTTRSASPSSTDTDTDTYTSSDSSDASSSLEPSSSTMDRSRPGGLGSSSSRGVDRPPTPLRESEDTATDVTPLSTPGLVSPILGFDLAARVGKVTLEEEQRIRGPTSVASSDAPQEDQGFGSNLDERESRQPGSRKNFSFTNDEVRRIDRENQRLLHELSRPSPRPTSSTASGRTQTSNPVHPARVYHTTLNRQRQQLRIERENLAFLKRLEGVKATPGLRRTDQLADHQRQASYLGPSRSSSSTMFSFTSSTPLLGPSFRTARPPSRVWTGCLHRSQKGTPRPDWC</sequence>
<name>A0A8C5AG60_GADMO</name>
<feature type="compositionally biased region" description="Polar residues" evidence="3">
    <location>
        <begin position="82"/>
        <end position="94"/>
    </location>
</feature>
<protein>
    <recommendedName>
        <fullName evidence="2">Cilia- and flagella-associated protein 97</fullName>
    </recommendedName>
</protein>
<feature type="compositionally biased region" description="Polar residues" evidence="3">
    <location>
        <begin position="39"/>
        <end position="48"/>
    </location>
</feature>
<keyword evidence="5" id="KW-1185">Reference proteome</keyword>
<feature type="region of interest" description="Disordered" evidence="3">
    <location>
        <begin position="1"/>
        <end position="245"/>
    </location>
</feature>
<evidence type="ECO:0000313" key="5">
    <source>
        <dbReference type="Proteomes" id="UP000694546"/>
    </source>
</evidence>
<reference evidence="4" key="2">
    <citation type="submission" date="2025-09" db="UniProtKB">
        <authorList>
            <consortium name="Ensembl"/>
        </authorList>
    </citation>
    <scope>IDENTIFICATION</scope>
</reference>
<organism evidence="4 5">
    <name type="scientific">Gadus morhua</name>
    <name type="common">Atlantic cod</name>
    <dbReference type="NCBI Taxonomy" id="8049"/>
    <lineage>
        <taxon>Eukaryota</taxon>
        <taxon>Metazoa</taxon>
        <taxon>Chordata</taxon>
        <taxon>Craniata</taxon>
        <taxon>Vertebrata</taxon>
        <taxon>Euteleostomi</taxon>
        <taxon>Actinopterygii</taxon>
        <taxon>Neopterygii</taxon>
        <taxon>Teleostei</taxon>
        <taxon>Neoteleostei</taxon>
        <taxon>Acanthomorphata</taxon>
        <taxon>Zeiogadaria</taxon>
        <taxon>Gadariae</taxon>
        <taxon>Gadiformes</taxon>
        <taxon>Gadoidei</taxon>
        <taxon>Gadidae</taxon>
        <taxon>Gadus</taxon>
    </lineage>
</organism>
<dbReference type="Pfam" id="PF13879">
    <property type="entry name" value="Hmw_CFAP97"/>
    <property type="match status" value="1"/>
</dbReference>
<dbReference type="AlphaFoldDB" id="A0A8C5AG60"/>
<feature type="region of interest" description="Disordered" evidence="3">
    <location>
        <begin position="387"/>
        <end position="411"/>
    </location>
</feature>
<proteinExistence type="inferred from homology"/>
<feature type="compositionally biased region" description="Low complexity" evidence="3">
    <location>
        <begin position="167"/>
        <end position="199"/>
    </location>
</feature>
<gene>
    <name evidence="4" type="primary">CFAP97</name>
</gene>
<dbReference type="GO" id="GO:0007283">
    <property type="term" value="P:spermatogenesis"/>
    <property type="evidence" value="ECO:0007669"/>
    <property type="project" value="TreeGrafter"/>
</dbReference>